<proteinExistence type="predicted"/>
<dbReference type="InterPro" id="IPR004864">
    <property type="entry name" value="LEA_2"/>
</dbReference>
<dbReference type="InterPro" id="IPR013990">
    <property type="entry name" value="WHy-dom"/>
</dbReference>
<dbReference type="Proteomes" id="UP000886251">
    <property type="component" value="Unassembled WGS sequence"/>
</dbReference>
<dbReference type="AlphaFoldDB" id="A0A831RQ24"/>
<dbReference type="Pfam" id="PF03168">
    <property type="entry name" value="LEA_2"/>
    <property type="match status" value="1"/>
</dbReference>
<dbReference type="Gene3D" id="2.60.40.1820">
    <property type="match status" value="1"/>
</dbReference>
<evidence type="ECO:0000259" key="1">
    <source>
        <dbReference type="SMART" id="SM00769"/>
    </source>
</evidence>
<gene>
    <name evidence="2" type="ORF">ENI96_11770</name>
</gene>
<dbReference type="GO" id="GO:0009269">
    <property type="term" value="P:response to desiccation"/>
    <property type="evidence" value="ECO:0007669"/>
    <property type="project" value="InterPro"/>
</dbReference>
<dbReference type="SMART" id="SM00769">
    <property type="entry name" value="WHy"/>
    <property type="match status" value="1"/>
</dbReference>
<evidence type="ECO:0000313" key="2">
    <source>
        <dbReference type="EMBL" id="HEB97095.1"/>
    </source>
</evidence>
<comment type="caution">
    <text evidence="2">The sequence shown here is derived from an EMBL/GenBank/DDBJ whole genome shotgun (WGS) entry which is preliminary data.</text>
</comment>
<protein>
    <recommendedName>
        <fullName evidence="1">Water stress and hypersensitive response domain-containing protein</fullName>
    </recommendedName>
</protein>
<reference evidence="2" key="1">
    <citation type="journal article" date="2020" name="mSystems">
        <title>Genome- and Community-Level Interaction Insights into Carbon Utilization and Element Cycling Functions of Hydrothermarchaeota in Hydrothermal Sediment.</title>
        <authorList>
            <person name="Zhou Z."/>
            <person name="Liu Y."/>
            <person name="Xu W."/>
            <person name="Pan J."/>
            <person name="Luo Z.H."/>
            <person name="Li M."/>
        </authorList>
    </citation>
    <scope>NUCLEOTIDE SEQUENCE [LARGE SCALE GENOMIC DNA]</scope>
    <source>
        <strain evidence="2">HyVt-443</strain>
    </source>
</reference>
<evidence type="ECO:0000313" key="3">
    <source>
        <dbReference type="Proteomes" id="UP000886251"/>
    </source>
</evidence>
<organism evidence="2 3">
    <name type="scientific">Sedimenticola thiotaurini</name>
    <dbReference type="NCBI Taxonomy" id="1543721"/>
    <lineage>
        <taxon>Bacteria</taxon>
        <taxon>Pseudomonadati</taxon>
        <taxon>Pseudomonadota</taxon>
        <taxon>Gammaproteobacteria</taxon>
        <taxon>Chromatiales</taxon>
        <taxon>Sedimenticolaceae</taxon>
        <taxon>Sedimenticola</taxon>
    </lineage>
</organism>
<sequence>MKRLIAILVLLVLVPGCAGLPPREAPPRVNLVNLRPLEMTLFEQRYGLTLRIQNPDRHPIHIQGLSFEVELNGRPFAHGVSDRQVEVPAFGEALLEVEVVSTLFSLVEQIRQLDERAGMPLSYRISGRISSSGSLVSIPFEQKGELGGPAAPVKPD</sequence>
<dbReference type="SUPFAM" id="SSF117070">
    <property type="entry name" value="LEA14-like"/>
    <property type="match status" value="1"/>
</dbReference>
<name>A0A831RQ24_9GAMM</name>
<accession>A0A831RQ24</accession>
<dbReference type="EMBL" id="DRKP01000142">
    <property type="protein sequence ID" value="HEB97095.1"/>
    <property type="molecule type" value="Genomic_DNA"/>
</dbReference>
<feature type="domain" description="Water stress and hypersensitive response" evidence="1">
    <location>
        <begin position="29"/>
        <end position="147"/>
    </location>
</feature>